<accession>A0A1D9P193</accession>
<keyword evidence="5" id="KW-0408">Iron</keyword>
<comment type="catalytic activity">
    <reaction evidence="6">
        <text>P(1),P(4)-bis(5'-adenosyl) tetraphosphate + H2O = 2 ADP + 2 H(+)</text>
        <dbReference type="Rhea" id="RHEA:24252"/>
        <dbReference type="ChEBI" id="CHEBI:15377"/>
        <dbReference type="ChEBI" id="CHEBI:15378"/>
        <dbReference type="ChEBI" id="CHEBI:58141"/>
        <dbReference type="ChEBI" id="CHEBI:456216"/>
        <dbReference type="EC" id="3.6.1.41"/>
    </reaction>
</comment>
<evidence type="ECO:0000259" key="7">
    <source>
        <dbReference type="PROSITE" id="PS51831"/>
    </source>
</evidence>
<dbReference type="PANTHER" id="PTHR35795">
    <property type="entry name" value="SLR1885 PROTEIN"/>
    <property type="match status" value="1"/>
</dbReference>
<name>A0A1D9P193_9FIRM</name>
<dbReference type="InterPro" id="IPR006674">
    <property type="entry name" value="HD_domain"/>
</dbReference>
<organism evidence="8 9">
    <name type="scientific">Butyrivibrio hungatei</name>
    <dbReference type="NCBI Taxonomy" id="185008"/>
    <lineage>
        <taxon>Bacteria</taxon>
        <taxon>Bacillati</taxon>
        <taxon>Bacillota</taxon>
        <taxon>Clostridia</taxon>
        <taxon>Lachnospirales</taxon>
        <taxon>Lachnospiraceae</taxon>
        <taxon>Butyrivibrio</taxon>
    </lineage>
</organism>
<dbReference type="NCBIfam" id="TIGR00277">
    <property type="entry name" value="HDIG"/>
    <property type="match status" value="1"/>
</dbReference>
<evidence type="ECO:0000256" key="4">
    <source>
        <dbReference type="ARBA" id="ARBA00022801"/>
    </source>
</evidence>
<evidence type="ECO:0000313" key="9">
    <source>
        <dbReference type="Proteomes" id="UP000179284"/>
    </source>
</evidence>
<dbReference type="Gene3D" id="1.10.3210.10">
    <property type="entry name" value="Hypothetical protein af1432"/>
    <property type="match status" value="1"/>
</dbReference>
<dbReference type="SMART" id="SM00471">
    <property type="entry name" value="HDc"/>
    <property type="match status" value="1"/>
</dbReference>
<dbReference type="GO" id="GO:0008803">
    <property type="term" value="F:bis(5'-nucleosyl)-tetraphosphatase (symmetrical) activity"/>
    <property type="evidence" value="ECO:0007669"/>
    <property type="project" value="UniProtKB-EC"/>
</dbReference>
<dbReference type="GO" id="GO:0046872">
    <property type="term" value="F:metal ion binding"/>
    <property type="evidence" value="ECO:0007669"/>
    <property type="project" value="UniProtKB-KW"/>
</dbReference>
<dbReference type="CDD" id="cd00077">
    <property type="entry name" value="HDc"/>
    <property type="match status" value="1"/>
</dbReference>
<dbReference type="Proteomes" id="UP000179284">
    <property type="component" value="Chromosome I"/>
</dbReference>
<dbReference type="PROSITE" id="PS51831">
    <property type="entry name" value="HD"/>
    <property type="match status" value="1"/>
</dbReference>
<dbReference type="OrthoDB" id="5295945at2"/>
<gene>
    <name evidence="8" type="ORF">bhn_I1344</name>
</gene>
<dbReference type="EMBL" id="CP017831">
    <property type="protein sequence ID" value="AOZ96378.1"/>
    <property type="molecule type" value="Genomic_DNA"/>
</dbReference>
<evidence type="ECO:0000256" key="3">
    <source>
        <dbReference type="ARBA" id="ARBA00022741"/>
    </source>
</evidence>
<dbReference type="KEGG" id="bhu:bhn_I1344"/>
<sequence>MKTLEISQKLRKELAKELKPDRFDHTLGVAYTAASMAMVHGANVEKALVAGMLHDCAKCMSHEEQLNICEKNHIEVSEVEKKNHSLLHAKVGMYLARTKYDVYDTEILNAIRWHTTGKEDMSLLEKIVYIADFIEPNRKPLEGMDEIRKEAFTDLDRCLAHILHDSVVYLNTIGKECDDATMNAYHFYKKYYQI</sequence>
<dbReference type="InterPro" id="IPR005249">
    <property type="entry name" value="YqeK"/>
</dbReference>
<evidence type="ECO:0000256" key="2">
    <source>
        <dbReference type="ARBA" id="ARBA00022723"/>
    </source>
</evidence>
<dbReference type="PANTHER" id="PTHR35795:SF1">
    <property type="entry name" value="BIS(5'-NUCLEOSYL)-TETRAPHOSPHATASE, SYMMETRICAL"/>
    <property type="match status" value="1"/>
</dbReference>
<reference evidence="9" key="1">
    <citation type="submission" date="2016-10" db="EMBL/GenBank/DDBJ databases">
        <title>The complete genome sequence of the rumen bacterium Butyrivibrio hungatei MB2003.</title>
        <authorList>
            <person name="Palevich N."/>
            <person name="Kelly W.J."/>
            <person name="Leahy S.C."/>
            <person name="Altermann E."/>
            <person name="Rakonjac J."/>
            <person name="Attwood G.T."/>
        </authorList>
    </citation>
    <scope>NUCLEOTIDE SEQUENCE [LARGE SCALE GENOMIC DNA]</scope>
    <source>
        <strain evidence="9">MB2003</strain>
    </source>
</reference>
<protein>
    <recommendedName>
        <fullName evidence="1">bis(5'-nucleosyl)-tetraphosphatase (symmetrical)</fullName>
        <ecNumber evidence="1">3.6.1.41</ecNumber>
    </recommendedName>
</protein>
<dbReference type="EC" id="3.6.1.41" evidence="1"/>
<dbReference type="Pfam" id="PF01966">
    <property type="entry name" value="HD"/>
    <property type="match status" value="1"/>
</dbReference>
<keyword evidence="3" id="KW-0547">Nucleotide-binding</keyword>
<evidence type="ECO:0000256" key="6">
    <source>
        <dbReference type="ARBA" id="ARBA00049417"/>
    </source>
</evidence>
<evidence type="ECO:0000256" key="5">
    <source>
        <dbReference type="ARBA" id="ARBA00023004"/>
    </source>
</evidence>
<proteinExistence type="predicted"/>
<dbReference type="InterPro" id="IPR051094">
    <property type="entry name" value="Diverse_Catalytic_Enzymes"/>
</dbReference>
<dbReference type="AlphaFoldDB" id="A0A1D9P193"/>
<evidence type="ECO:0000313" key="8">
    <source>
        <dbReference type="EMBL" id="AOZ96378.1"/>
    </source>
</evidence>
<keyword evidence="9" id="KW-1185">Reference proteome</keyword>
<dbReference type="InterPro" id="IPR006675">
    <property type="entry name" value="HDIG_dom"/>
</dbReference>
<dbReference type="InterPro" id="IPR003607">
    <property type="entry name" value="HD/PDEase_dom"/>
</dbReference>
<keyword evidence="2" id="KW-0479">Metal-binding</keyword>
<dbReference type="NCBIfam" id="TIGR00488">
    <property type="entry name" value="bis(5'-nucleosyl)-tetraphosphatase (symmetrical) YqeK"/>
    <property type="match status" value="1"/>
</dbReference>
<dbReference type="GO" id="GO:0000166">
    <property type="term" value="F:nucleotide binding"/>
    <property type="evidence" value="ECO:0007669"/>
    <property type="project" value="UniProtKB-KW"/>
</dbReference>
<feature type="domain" description="HD" evidence="7">
    <location>
        <begin position="22"/>
        <end position="137"/>
    </location>
</feature>
<dbReference type="RefSeq" id="WP_071176071.1">
    <property type="nucleotide sequence ID" value="NZ_CP017831.1"/>
</dbReference>
<evidence type="ECO:0000256" key="1">
    <source>
        <dbReference type="ARBA" id="ARBA00012506"/>
    </source>
</evidence>
<dbReference type="SUPFAM" id="SSF109604">
    <property type="entry name" value="HD-domain/PDEase-like"/>
    <property type="match status" value="1"/>
</dbReference>
<keyword evidence="4" id="KW-0378">Hydrolase</keyword>